<feature type="signal peptide" evidence="2">
    <location>
        <begin position="1"/>
        <end position="23"/>
    </location>
</feature>
<gene>
    <name evidence="3" type="ORF">GQF01_16960</name>
</gene>
<dbReference type="EMBL" id="WTUZ01000020">
    <property type="protein sequence ID" value="MZQ83803.1"/>
    <property type="molecule type" value="Genomic_DNA"/>
</dbReference>
<dbReference type="PANTHER" id="PTHR47199:SF2">
    <property type="entry name" value="PHOTOSYSTEM II STABILITY_ASSEMBLY FACTOR HCF136, CHLOROPLASTIC"/>
    <property type="match status" value="1"/>
</dbReference>
<proteinExistence type="predicted"/>
<evidence type="ECO:0000256" key="1">
    <source>
        <dbReference type="SAM" id="MobiDB-lite"/>
    </source>
</evidence>
<evidence type="ECO:0000313" key="3">
    <source>
        <dbReference type="EMBL" id="MZQ83803.1"/>
    </source>
</evidence>
<dbReference type="Proteomes" id="UP000481087">
    <property type="component" value="Unassembled WGS sequence"/>
</dbReference>
<dbReference type="PROSITE" id="PS51257">
    <property type="entry name" value="PROKAR_LIPOPROTEIN"/>
    <property type="match status" value="1"/>
</dbReference>
<evidence type="ECO:0008006" key="5">
    <source>
        <dbReference type="Google" id="ProtNLM"/>
    </source>
</evidence>
<dbReference type="AlphaFoldDB" id="A0A6L8V015"/>
<accession>A0A6L8V015</accession>
<reference evidence="3 4" key="1">
    <citation type="submission" date="2019-12" db="EMBL/GenBank/DDBJ databases">
        <title>Paenibacillus sp. nov. sp. isolated from soil.</title>
        <authorList>
            <person name="Kim J."/>
            <person name="Jeong S.E."/>
            <person name="Jung H.S."/>
            <person name="Jeon C.O."/>
        </authorList>
    </citation>
    <scope>NUCLEOTIDE SEQUENCE [LARGE SCALE GENOMIC DNA]</scope>
    <source>
        <strain evidence="3 4">5J-6</strain>
    </source>
</reference>
<protein>
    <recommendedName>
        <fullName evidence="5">Photosynthesis system II assembly factor Ycf48/Hcf136-like domain-containing protein</fullName>
    </recommendedName>
</protein>
<keyword evidence="4" id="KW-1185">Reference proteome</keyword>
<feature type="compositionally biased region" description="Low complexity" evidence="1">
    <location>
        <begin position="35"/>
        <end position="70"/>
    </location>
</feature>
<feature type="region of interest" description="Disordered" evidence="1">
    <location>
        <begin position="27"/>
        <end position="75"/>
    </location>
</feature>
<dbReference type="InterPro" id="IPR015943">
    <property type="entry name" value="WD40/YVTN_repeat-like_dom_sf"/>
</dbReference>
<dbReference type="SUPFAM" id="SSF110296">
    <property type="entry name" value="Oligoxyloglucan reducing end-specific cellobiohydrolase"/>
    <property type="match status" value="2"/>
</dbReference>
<dbReference type="PANTHER" id="PTHR47199">
    <property type="entry name" value="PHOTOSYSTEM II STABILITY/ASSEMBLY FACTOR HCF136, CHLOROPLASTIC"/>
    <property type="match status" value="1"/>
</dbReference>
<comment type="caution">
    <text evidence="3">The sequence shown here is derived from an EMBL/GenBank/DDBJ whole genome shotgun (WGS) entry which is preliminary data.</text>
</comment>
<name>A0A6L8V015_9BACL</name>
<sequence>MMLKKYVPILALAVMTLTGCESSGTTNGAVNVSDPPQSTAAATSQPTEQPTAQPTDTTTTPSGTPVAGTSDKPSKVAMTGVTAVRLADAKSGWIGGNGWIAHTDDSGAKWQVQYEGKGDVKQLFALNGKEAWASVGTEGSLLSTQDGGQHWASVGKMPNTAFFHFVSKGEAFSGNAHTVDGGAKWTNMPIPEGITGDPYFHDASNGWAVKQGKGTVEVVRTQDGGKSWKTVMSRNNAANLTGAVIRSAGANDAWIELIGESGMTQTSYSLFHTKDGGKTWQTVLANSTAGGGPAPGIAAGDTAGPKNTGSKPGPLYVVSPDVAFMGGQCPSCDKPNSVGWTKDGGKTWVNGKETFTGYGELLLGMADANQGWLITNDNEQPSVMYTTGTGGVNWTKVHTFDAPK</sequence>
<evidence type="ECO:0000256" key="2">
    <source>
        <dbReference type="SAM" id="SignalP"/>
    </source>
</evidence>
<dbReference type="Gene3D" id="2.130.10.10">
    <property type="entry name" value="YVTN repeat-like/Quinoprotein amine dehydrogenase"/>
    <property type="match status" value="1"/>
</dbReference>
<feature type="chain" id="PRO_5039289785" description="Photosynthesis system II assembly factor Ycf48/Hcf136-like domain-containing protein" evidence="2">
    <location>
        <begin position="24"/>
        <end position="404"/>
    </location>
</feature>
<organism evidence="3 4">
    <name type="scientific">Paenibacillus silvestris</name>
    <dbReference type="NCBI Taxonomy" id="2606219"/>
    <lineage>
        <taxon>Bacteria</taxon>
        <taxon>Bacillati</taxon>
        <taxon>Bacillota</taxon>
        <taxon>Bacilli</taxon>
        <taxon>Bacillales</taxon>
        <taxon>Paenibacillaceae</taxon>
        <taxon>Paenibacillus</taxon>
    </lineage>
</organism>
<keyword evidence="2" id="KW-0732">Signal</keyword>
<evidence type="ECO:0000313" key="4">
    <source>
        <dbReference type="Proteomes" id="UP000481087"/>
    </source>
</evidence>